<dbReference type="PROSITE" id="PS51257">
    <property type="entry name" value="PROKAR_LIPOPROTEIN"/>
    <property type="match status" value="1"/>
</dbReference>
<dbReference type="PANTHER" id="PTHR42693">
    <property type="entry name" value="ARYLSULFATASE FAMILY MEMBER"/>
    <property type="match status" value="1"/>
</dbReference>
<evidence type="ECO:0000313" key="3">
    <source>
        <dbReference type="EMBL" id="MFH6985842.1"/>
    </source>
</evidence>
<dbReference type="Gene3D" id="3.40.720.10">
    <property type="entry name" value="Alkaline Phosphatase, subunit A"/>
    <property type="match status" value="1"/>
</dbReference>
<dbReference type="CDD" id="cd16022">
    <property type="entry name" value="sulfatase_like"/>
    <property type="match status" value="1"/>
</dbReference>
<feature type="domain" description="Sulfatase N-terminal" evidence="2">
    <location>
        <begin position="31"/>
        <end position="398"/>
    </location>
</feature>
<gene>
    <name evidence="3" type="ORF">ACHKAR_20475</name>
</gene>
<dbReference type="SUPFAM" id="SSF53649">
    <property type="entry name" value="Alkaline phosphatase-like"/>
    <property type="match status" value="1"/>
</dbReference>
<organism evidence="3 4">
    <name type="scientific">Marinoscillum luteum</name>
    <dbReference type="NCBI Taxonomy" id="861051"/>
    <lineage>
        <taxon>Bacteria</taxon>
        <taxon>Pseudomonadati</taxon>
        <taxon>Bacteroidota</taxon>
        <taxon>Cytophagia</taxon>
        <taxon>Cytophagales</taxon>
        <taxon>Reichenbachiellaceae</taxon>
        <taxon>Marinoscillum</taxon>
    </lineage>
</organism>
<dbReference type="RefSeq" id="WP_395419272.1">
    <property type="nucleotide sequence ID" value="NZ_JBIPKE010000020.1"/>
</dbReference>
<name>A0ABW7NEC7_9BACT</name>
<comment type="caution">
    <text evidence="3">The sequence shown here is derived from an EMBL/GenBank/DDBJ whole genome shotgun (WGS) entry which is preliminary data.</text>
</comment>
<sequence length="510" mass="57584">MKRLTALILFVALVASCDRKTATKVERPEKPNILLIISDQLNWDFFSSMGNPYVKTPNIDRLMASGVRYDRAYVANPVCIPSRVSMFTGQRPTYFGFHVPKGIEHNTVAVKEYVAVNPIATQMQQAGYKTYYGGKDHFGWKENSFKPQDLGFEVYANGKEYRGVDCVPKAIETLKNHKTNYTDQPFFMVTSLMNPHDICYAHIKDNKFDMEKIEDRTDGGGWQDLLRESVLANLRIPEGEEGAGGFEPTDYYLRNSPPLPDNYMPQSNEPTIISGENGEDGMAASFGRYRGQYDSTDWKLHRFAYVKFVEEIDREVGQLLDGLEASGMDKNTVIIFTSDHGEMNGAHQMAGKGLFFDEVCHVPFVVTHPSLAGGRVDDSNLVSNGLDLVPTLFGLAGVSSARQFEGKDLSALFFDADEKLDRTHIPVEVSTGMGLVSSDFYYGIYFNGSENNEQLYDMRKKPLQMENDALDAEYEESLNANREVFRKLNKNTLKSFDFPEGYMKFLNQEN</sequence>
<proteinExistence type="inferred from homology"/>
<dbReference type="InterPro" id="IPR017850">
    <property type="entry name" value="Alkaline_phosphatase_core_sf"/>
</dbReference>
<reference evidence="3 4" key="1">
    <citation type="journal article" date="2013" name="Int. J. Syst. Evol. Microbiol.">
        <title>Marinoscillum luteum sp. nov., isolated from marine sediment.</title>
        <authorList>
            <person name="Cha I.T."/>
            <person name="Park S.J."/>
            <person name="Kim S.J."/>
            <person name="Kim J.G."/>
            <person name="Jung M.Y."/>
            <person name="Shin K.S."/>
            <person name="Kwon K.K."/>
            <person name="Yang S.H."/>
            <person name="Seo Y.S."/>
            <person name="Rhee S.K."/>
        </authorList>
    </citation>
    <scope>NUCLEOTIDE SEQUENCE [LARGE SCALE GENOMIC DNA]</scope>
    <source>
        <strain evidence="3 4">KCTC 23939</strain>
    </source>
</reference>
<dbReference type="PANTHER" id="PTHR42693:SF33">
    <property type="entry name" value="ARYLSULFATASE"/>
    <property type="match status" value="1"/>
</dbReference>
<comment type="similarity">
    <text evidence="1">Belongs to the sulfatase family.</text>
</comment>
<dbReference type="InterPro" id="IPR000917">
    <property type="entry name" value="Sulfatase_N"/>
</dbReference>
<evidence type="ECO:0000313" key="4">
    <source>
        <dbReference type="Proteomes" id="UP001610063"/>
    </source>
</evidence>
<protein>
    <submittedName>
        <fullName evidence="3">Sulfatase</fullName>
    </submittedName>
</protein>
<dbReference type="Proteomes" id="UP001610063">
    <property type="component" value="Unassembled WGS sequence"/>
</dbReference>
<accession>A0ABW7NEC7</accession>
<dbReference type="InterPro" id="IPR050738">
    <property type="entry name" value="Sulfatase"/>
</dbReference>
<evidence type="ECO:0000259" key="2">
    <source>
        <dbReference type="Pfam" id="PF00884"/>
    </source>
</evidence>
<evidence type="ECO:0000256" key="1">
    <source>
        <dbReference type="ARBA" id="ARBA00008779"/>
    </source>
</evidence>
<dbReference type="Pfam" id="PF00884">
    <property type="entry name" value="Sulfatase"/>
    <property type="match status" value="1"/>
</dbReference>
<dbReference type="EMBL" id="JBIPKE010000020">
    <property type="protein sequence ID" value="MFH6985842.1"/>
    <property type="molecule type" value="Genomic_DNA"/>
</dbReference>
<keyword evidence="4" id="KW-1185">Reference proteome</keyword>